<dbReference type="Proteomes" id="UP000244677">
    <property type="component" value="Chromosome"/>
</dbReference>
<dbReference type="AlphaFoldDB" id="A0A2S1LLN4"/>
<dbReference type="OrthoDB" id="1345503at2"/>
<feature type="transmembrane region" description="Helical" evidence="1">
    <location>
        <begin position="86"/>
        <end position="105"/>
    </location>
</feature>
<evidence type="ECO:0000256" key="1">
    <source>
        <dbReference type="SAM" id="Phobius"/>
    </source>
</evidence>
<dbReference type="KEGG" id="fki:FK004_04735"/>
<evidence type="ECO:0000313" key="2">
    <source>
        <dbReference type="EMBL" id="AWG24581.1"/>
    </source>
</evidence>
<sequence length="204" mass="23715">MALTPENIQQIDNYLIRLGIGYYDIRLEMTDHIACDLRAEERNFDLAFRAYCECHKKELIRLNAKLGSHASQKAIALIFKQLRSPLFIFLGLLFFSVSFLYRDYFSNFDFEWIDGHRIIQGIAGILIGCSYLYKTFLKKLNFSVSDKIAAFYCVFVTMAIMVNVNNHIDTTIGRALYTSFMSSFAIVMYSTYRTSFKHYTLKLS</sequence>
<protein>
    <submittedName>
        <fullName evidence="2">Uncharacterized protein</fullName>
    </submittedName>
</protein>
<name>A0A2S1LLN4_9FLAO</name>
<gene>
    <name evidence="2" type="ORF">FK004_04735</name>
</gene>
<keyword evidence="1" id="KW-1133">Transmembrane helix</keyword>
<accession>A0A2S1LLN4</accession>
<dbReference type="EMBL" id="CP020919">
    <property type="protein sequence ID" value="AWG24581.1"/>
    <property type="molecule type" value="Genomic_DNA"/>
</dbReference>
<evidence type="ECO:0000313" key="3">
    <source>
        <dbReference type="Proteomes" id="UP000244677"/>
    </source>
</evidence>
<feature type="transmembrane region" description="Helical" evidence="1">
    <location>
        <begin position="174"/>
        <end position="192"/>
    </location>
</feature>
<reference evidence="2 3" key="1">
    <citation type="submission" date="2017-04" db="EMBL/GenBank/DDBJ databases">
        <title>Complete genome sequence of Flavobacterium kingsejong AJ004.</title>
        <authorList>
            <person name="Lee P.C."/>
        </authorList>
    </citation>
    <scope>NUCLEOTIDE SEQUENCE [LARGE SCALE GENOMIC DNA]</scope>
    <source>
        <strain evidence="2 3">AJ004</strain>
    </source>
</reference>
<keyword evidence="3" id="KW-1185">Reference proteome</keyword>
<proteinExistence type="predicted"/>
<feature type="transmembrane region" description="Helical" evidence="1">
    <location>
        <begin position="149"/>
        <end position="168"/>
    </location>
</feature>
<organism evidence="2 3">
    <name type="scientific">Flavobacterium kingsejongi</name>
    <dbReference type="NCBI Taxonomy" id="1678728"/>
    <lineage>
        <taxon>Bacteria</taxon>
        <taxon>Pseudomonadati</taxon>
        <taxon>Bacteroidota</taxon>
        <taxon>Flavobacteriia</taxon>
        <taxon>Flavobacteriales</taxon>
        <taxon>Flavobacteriaceae</taxon>
        <taxon>Flavobacterium</taxon>
    </lineage>
</organism>
<feature type="transmembrane region" description="Helical" evidence="1">
    <location>
        <begin position="117"/>
        <end position="137"/>
    </location>
</feature>
<keyword evidence="1" id="KW-0472">Membrane</keyword>
<keyword evidence="1" id="KW-0812">Transmembrane</keyword>
<dbReference type="RefSeq" id="WP_108736217.1">
    <property type="nucleotide sequence ID" value="NZ_CP020919.1"/>
</dbReference>